<feature type="region of interest" description="Disordered" evidence="1">
    <location>
        <begin position="678"/>
        <end position="719"/>
    </location>
</feature>
<reference evidence="2" key="1">
    <citation type="submission" date="2022-11" db="EMBL/GenBank/DDBJ databases">
        <authorList>
            <person name="Scott C."/>
            <person name="Bruce N."/>
        </authorList>
    </citation>
    <scope>NUCLEOTIDE SEQUENCE</scope>
</reference>
<feature type="region of interest" description="Disordered" evidence="1">
    <location>
        <begin position="339"/>
        <end position="358"/>
    </location>
</feature>
<feature type="region of interest" description="Disordered" evidence="1">
    <location>
        <begin position="614"/>
        <end position="640"/>
    </location>
</feature>
<gene>
    <name evidence="2" type="ORF">PPNO1_LOCUS489</name>
</gene>
<evidence type="ECO:0000256" key="1">
    <source>
        <dbReference type="SAM" id="MobiDB-lite"/>
    </source>
</evidence>
<dbReference type="Proteomes" id="UP000838763">
    <property type="component" value="Unassembled WGS sequence"/>
</dbReference>
<protein>
    <recommendedName>
        <fullName evidence="4">F-box domain-containing protein</fullName>
    </recommendedName>
</protein>
<feature type="compositionally biased region" description="Low complexity" evidence="1">
    <location>
        <begin position="679"/>
        <end position="696"/>
    </location>
</feature>
<dbReference type="AlphaFoldDB" id="A0A9P1GUQ6"/>
<evidence type="ECO:0000313" key="2">
    <source>
        <dbReference type="EMBL" id="CAI4210688.1"/>
    </source>
</evidence>
<proteinExistence type="predicted"/>
<dbReference type="InterPro" id="IPR015943">
    <property type="entry name" value="WD40/YVTN_repeat-like_dom_sf"/>
</dbReference>
<organism evidence="2 3">
    <name type="scientific">Parascedosporium putredinis</name>
    <dbReference type="NCBI Taxonomy" id="1442378"/>
    <lineage>
        <taxon>Eukaryota</taxon>
        <taxon>Fungi</taxon>
        <taxon>Dikarya</taxon>
        <taxon>Ascomycota</taxon>
        <taxon>Pezizomycotina</taxon>
        <taxon>Sordariomycetes</taxon>
        <taxon>Hypocreomycetidae</taxon>
        <taxon>Microascales</taxon>
        <taxon>Microascaceae</taxon>
        <taxon>Parascedosporium</taxon>
    </lineage>
</organism>
<dbReference type="SUPFAM" id="SSF50978">
    <property type="entry name" value="WD40 repeat-like"/>
    <property type="match status" value="1"/>
</dbReference>
<accession>A0A9P1GUQ6</accession>
<feature type="compositionally biased region" description="Basic residues" evidence="1">
    <location>
        <begin position="699"/>
        <end position="708"/>
    </location>
</feature>
<sequence>MALVSKQFYALVKTPHAWKIAFQRLYSNKSLAGDDDFDPIWDDQGNDATPVSEYILRSQLLRGLANGRPSAAVDRSGRLVKRFNAILTYDSRIPCVVTNVYADFTSQKSPPKVIHGGADLGMGSMSNPLTGKIEKWGISDVHTLAQVEDLFPNLPMYGIAEGPASGPNVMDVSPTFGFIVGEGFPGGFADVPVSSPDEALSSVWISKYNNVPMLTHTMVGMMTGSTTGIVTSYALGRETGRRRFQDGDMACRWALSPGVPIISLKVDEGYSFARRAAGRVWAVALNALGEVFTSRMSLSQRLEVDFAADDGQGAGEAIFVIDCGYASTQPARIQRYTRNIPNGIPQSTGKSSAKARRAGPDGWAVTSASLRGDNMLKITASALDTSHCALTTLPEDPLVSASTGGNHVEIPGDRGRFLAVGTDRGTVMLWNGRDPSTSSLSLVKLIHTESPEVSSLALSALYLVHGGSDGLVQAWDPLSANKAPIRTINTRSGNRVPRHLAHINPALRNPQNSQYSAATSICLHPDPTKLCGVVAFGAFIRSWSYGSAAQSSSRKRAKAGLKTCELEDGEQASKREQWLKAKFGPGDLGDLTEEEAVLYALMMSEESFVEEEFRRVTSDTGSYTGEGPDSPSSSFSTAAGNPSELDLSILAAEGSASVTSEDFSADFYQSGDPFIEDYFGSGSPSASSSPGQFGFPITFKKKGKKSKKPSPGSRSGSPP</sequence>
<comment type="caution">
    <text evidence="2">The sequence shown here is derived from an EMBL/GenBank/DDBJ whole genome shotgun (WGS) entry which is preliminary data.</text>
</comment>
<keyword evidence="3" id="KW-1185">Reference proteome</keyword>
<feature type="compositionally biased region" description="Polar residues" evidence="1">
    <location>
        <begin position="630"/>
        <end position="640"/>
    </location>
</feature>
<dbReference type="Gene3D" id="2.130.10.10">
    <property type="entry name" value="YVTN repeat-like/Quinoprotein amine dehydrogenase"/>
    <property type="match status" value="1"/>
</dbReference>
<name>A0A9P1GUQ6_9PEZI</name>
<dbReference type="InterPro" id="IPR036322">
    <property type="entry name" value="WD40_repeat_dom_sf"/>
</dbReference>
<evidence type="ECO:0008006" key="4">
    <source>
        <dbReference type="Google" id="ProtNLM"/>
    </source>
</evidence>
<dbReference type="OrthoDB" id="2095648at2759"/>
<dbReference type="EMBL" id="CALLCH030000001">
    <property type="protein sequence ID" value="CAI4210688.1"/>
    <property type="molecule type" value="Genomic_DNA"/>
</dbReference>
<feature type="compositionally biased region" description="Polar residues" evidence="1">
    <location>
        <begin position="339"/>
        <end position="351"/>
    </location>
</feature>
<feature type="compositionally biased region" description="Low complexity" evidence="1">
    <location>
        <begin position="709"/>
        <end position="719"/>
    </location>
</feature>
<evidence type="ECO:0000313" key="3">
    <source>
        <dbReference type="Proteomes" id="UP000838763"/>
    </source>
</evidence>